<dbReference type="Proteomes" id="UP001345013">
    <property type="component" value="Unassembled WGS sequence"/>
</dbReference>
<keyword evidence="2" id="KW-1185">Reference proteome</keyword>
<gene>
    <name evidence="1" type="ORF">LTR24_007385</name>
</gene>
<proteinExistence type="predicted"/>
<protein>
    <submittedName>
        <fullName evidence="1">Uncharacterized protein</fullName>
    </submittedName>
</protein>
<dbReference type="EMBL" id="JAVRRG010000110">
    <property type="protein sequence ID" value="KAK5084897.1"/>
    <property type="molecule type" value="Genomic_DNA"/>
</dbReference>
<dbReference type="PANTHER" id="PTHR39596">
    <property type="match status" value="1"/>
</dbReference>
<organism evidence="1 2">
    <name type="scientific">Lithohypha guttulata</name>
    <dbReference type="NCBI Taxonomy" id="1690604"/>
    <lineage>
        <taxon>Eukaryota</taxon>
        <taxon>Fungi</taxon>
        <taxon>Dikarya</taxon>
        <taxon>Ascomycota</taxon>
        <taxon>Pezizomycotina</taxon>
        <taxon>Eurotiomycetes</taxon>
        <taxon>Chaetothyriomycetidae</taxon>
        <taxon>Chaetothyriales</taxon>
        <taxon>Trichomeriaceae</taxon>
        <taxon>Lithohypha</taxon>
    </lineage>
</organism>
<accession>A0ABR0K2Z3</accession>
<name>A0ABR0K2Z3_9EURO</name>
<comment type="caution">
    <text evidence="1">The sequence shown here is derived from an EMBL/GenBank/DDBJ whole genome shotgun (WGS) entry which is preliminary data.</text>
</comment>
<evidence type="ECO:0000313" key="2">
    <source>
        <dbReference type="Proteomes" id="UP001345013"/>
    </source>
</evidence>
<evidence type="ECO:0000313" key="1">
    <source>
        <dbReference type="EMBL" id="KAK5084897.1"/>
    </source>
</evidence>
<reference evidence="1 2" key="1">
    <citation type="submission" date="2023-08" db="EMBL/GenBank/DDBJ databases">
        <title>Black Yeasts Isolated from many extreme environments.</title>
        <authorList>
            <person name="Coleine C."/>
            <person name="Stajich J.E."/>
            <person name="Selbmann L."/>
        </authorList>
    </citation>
    <scope>NUCLEOTIDE SEQUENCE [LARGE SCALE GENOMIC DNA]</scope>
    <source>
        <strain evidence="1 2">CCFEE 5885</strain>
    </source>
</reference>
<dbReference type="PANTHER" id="PTHR39596:SF3">
    <property type="entry name" value="HETEROKARYON INCOMPATIBILITY DOMAIN-CONTAINING PROTEIN"/>
    <property type="match status" value="1"/>
</dbReference>
<sequence>MDHLPPLSNPVQPLPNAPFLEDRHCVYRGPIETFGWQHKRLSQTSGIGPDLKYSGFIQQWLYFGLLTDFFALWGFELLQTDFVVEQNGSRTITNRMLPDYMVAYLAREFNQEQSLLRDKRASNLAATYTSAQKKEANKRLNRGLELFKFVYDRLLHVVDLQAIEPAIYDSVILLTATLVRFWQIVYGSLRLETVDVLAPDFSIFRFRSIPDLRTQAGFCAHERRLLLDLVDGRLNDIAFFSLLGPNDDKASHSSCGANGCKAYQIDPASPYHTAHTPECGGNCSFIGLDEDFWIRKVEERRMDQDVEQESWMQSVQGKLPDQFTKQAIGMTFDNGQLNHHDIPLMKARTAGWLKRQVADWNMVVFSHVWADGLGNPGSNTLPSCQLRRLQNLANSVYGTAKTNVPFWFDTLLIPVKRKDFAEEFDVYQRRAEAKQQALRDMEWVYKYASKVLVLDRRLFSLDSSDMQPEEIGARIMTSVWSRRLWTLQEGASKDKTCFRFRDRWIHWPDLHNQVLDRGGLSNWRYKHSRLPEGHPLSKQQKINLITNKKCGQGSNLDGTAGNATTSPMVEAMKADKRLYKITSPNWHSIYRFLEEMTIDWSGSPKAEVLPRCVRGMYYRNCSVVEDEALVLASMVSSTPGLAAKLTHETKDNKAERCKKLLQSKKEVPEDFLFMDQRRYEGRGERWMPRSLLSVSAVAYRPPSRTEALPKRHNMSPKWFKRRNSVLAERTDDGIKLGLRGVKLLPCPRAFQAPFRLRWDYKYHKEVQSSYFQVSFKEPGTNSWHTDFPEGNWVLIFERTAGYTDEWAQARAALVNVSEWFGQSWYQAAGGKGDFVALAFVTRLTVEEFENSALPLVESEEPQSGLNAKMKPLDNAGRMGAVQKWVVG</sequence>